<dbReference type="PROSITE" id="PS50835">
    <property type="entry name" value="IG_LIKE"/>
    <property type="match status" value="2"/>
</dbReference>
<dbReference type="InterPro" id="IPR007110">
    <property type="entry name" value="Ig-like_dom"/>
</dbReference>
<dbReference type="FunFam" id="2.60.40.10:FF:000032">
    <property type="entry name" value="palladin isoform X1"/>
    <property type="match status" value="1"/>
</dbReference>
<dbReference type="Pfam" id="PF13927">
    <property type="entry name" value="Ig_3"/>
    <property type="match status" value="2"/>
</dbReference>
<evidence type="ECO:0000259" key="9">
    <source>
        <dbReference type="PROSITE" id="PS50853"/>
    </source>
</evidence>
<accession>A0AAU9XNS4</accession>
<dbReference type="CDD" id="cd00063">
    <property type="entry name" value="FN3"/>
    <property type="match status" value="3"/>
</dbReference>
<feature type="domain" description="Ig-like" evidence="8">
    <location>
        <begin position="240"/>
        <end position="327"/>
    </location>
</feature>
<evidence type="ECO:0000259" key="8">
    <source>
        <dbReference type="PROSITE" id="PS50835"/>
    </source>
</evidence>
<dbReference type="CDD" id="cd00096">
    <property type="entry name" value="Ig"/>
    <property type="match status" value="1"/>
</dbReference>
<feature type="compositionally biased region" description="Low complexity" evidence="5">
    <location>
        <begin position="629"/>
        <end position="645"/>
    </location>
</feature>
<dbReference type="PANTHER" id="PTHR12231">
    <property type="entry name" value="CTX-RELATED TYPE I TRANSMEMBRANE PROTEIN"/>
    <property type="match status" value="1"/>
</dbReference>
<feature type="signal peptide" evidence="7">
    <location>
        <begin position="1"/>
        <end position="22"/>
    </location>
</feature>
<evidence type="ECO:0000313" key="10">
    <source>
        <dbReference type="EMBL" id="CAH3154277.1"/>
    </source>
</evidence>
<keyword evidence="1 7" id="KW-0732">Signal</keyword>
<dbReference type="InterPro" id="IPR003961">
    <property type="entry name" value="FN3_dom"/>
</dbReference>
<comment type="caution">
    <text evidence="10">The sequence shown here is derived from an EMBL/GenBank/DDBJ whole genome shotgun (WGS) entry which is preliminary data.</text>
</comment>
<dbReference type="SUPFAM" id="SSF48726">
    <property type="entry name" value="Immunoglobulin"/>
    <property type="match status" value="2"/>
</dbReference>
<dbReference type="PROSITE" id="PS50853">
    <property type="entry name" value="FN3"/>
    <property type="match status" value="3"/>
</dbReference>
<dbReference type="InterPro" id="IPR003599">
    <property type="entry name" value="Ig_sub"/>
</dbReference>
<evidence type="ECO:0000313" key="11">
    <source>
        <dbReference type="Proteomes" id="UP001159428"/>
    </source>
</evidence>
<keyword evidence="2" id="KW-0677">Repeat</keyword>
<evidence type="ECO:0000256" key="7">
    <source>
        <dbReference type="SAM" id="SignalP"/>
    </source>
</evidence>
<dbReference type="PANTHER" id="PTHR12231:SF253">
    <property type="entry name" value="DPR-INTERACTING PROTEIN ETA, ISOFORM B-RELATED"/>
    <property type="match status" value="1"/>
</dbReference>
<dbReference type="SMART" id="SM00060">
    <property type="entry name" value="FN3"/>
    <property type="match status" value="3"/>
</dbReference>
<feature type="region of interest" description="Disordered" evidence="5">
    <location>
        <begin position="618"/>
        <end position="655"/>
    </location>
</feature>
<keyword evidence="4" id="KW-0393">Immunoglobulin domain</keyword>
<feature type="compositionally biased region" description="Basic and acidic residues" evidence="5">
    <location>
        <begin position="828"/>
        <end position="839"/>
    </location>
</feature>
<feature type="domain" description="Ig-like" evidence="8">
    <location>
        <begin position="153"/>
        <end position="234"/>
    </location>
</feature>
<dbReference type="SMART" id="SM00409">
    <property type="entry name" value="IG"/>
    <property type="match status" value="3"/>
</dbReference>
<feature type="domain" description="Fibronectin type-III" evidence="9">
    <location>
        <begin position="426"/>
        <end position="520"/>
    </location>
</feature>
<evidence type="ECO:0000256" key="6">
    <source>
        <dbReference type="SAM" id="Phobius"/>
    </source>
</evidence>
<dbReference type="InterPro" id="IPR051170">
    <property type="entry name" value="Neural/epithelial_adhesion"/>
</dbReference>
<protein>
    <submittedName>
        <fullName evidence="10">Uncharacterized protein</fullName>
    </submittedName>
</protein>
<evidence type="ECO:0000256" key="5">
    <source>
        <dbReference type="SAM" id="MobiDB-lite"/>
    </source>
</evidence>
<keyword evidence="3" id="KW-1015">Disulfide bond</keyword>
<keyword evidence="11" id="KW-1185">Reference proteome</keyword>
<organism evidence="10 11">
    <name type="scientific">Pocillopora meandrina</name>
    <dbReference type="NCBI Taxonomy" id="46732"/>
    <lineage>
        <taxon>Eukaryota</taxon>
        <taxon>Metazoa</taxon>
        <taxon>Cnidaria</taxon>
        <taxon>Anthozoa</taxon>
        <taxon>Hexacorallia</taxon>
        <taxon>Scleractinia</taxon>
        <taxon>Astrocoeniina</taxon>
        <taxon>Pocilloporidae</taxon>
        <taxon>Pocillopora</taxon>
    </lineage>
</organism>
<name>A0AAU9XNS4_9CNID</name>
<dbReference type="InterPro" id="IPR013783">
    <property type="entry name" value="Ig-like_fold"/>
</dbReference>
<dbReference type="SUPFAM" id="SSF49265">
    <property type="entry name" value="Fibronectin type III"/>
    <property type="match status" value="2"/>
</dbReference>
<dbReference type="InterPro" id="IPR036179">
    <property type="entry name" value="Ig-like_dom_sf"/>
</dbReference>
<feature type="region of interest" description="Disordered" evidence="5">
    <location>
        <begin position="808"/>
        <end position="848"/>
    </location>
</feature>
<evidence type="ECO:0000256" key="2">
    <source>
        <dbReference type="ARBA" id="ARBA00022737"/>
    </source>
</evidence>
<dbReference type="EMBL" id="CALNXJ010000055">
    <property type="protein sequence ID" value="CAH3154277.1"/>
    <property type="molecule type" value="Genomic_DNA"/>
</dbReference>
<keyword evidence="6" id="KW-0812">Transmembrane</keyword>
<dbReference type="InterPro" id="IPR003598">
    <property type="entry name" value="Ig_sub2"/>
</dbReference>
<evidence type="ECO:0000256" key="3">
    <source>
        <dbReference type="ARBA" id="ARBA00023157"/>
    </source>
</evidence>
<keyword evidence="6" id="KW-1133">Transmembrane helix</keyword>
<gene>
    <name evidence="10" type="ORF">PMEA_00027484</name>
</gene>
<evidence type="ECO:0000256" key="4">
    <source>
        <dbReference type="ARBA" id="ARBA00023319"/>
    </source>
</evidence>
<feature type="domain" description="Fibronectin type-III" evidence="9">
    <location>
        <begin position="521"/>
        <end position="622"/>
    </location>
</feature>
<dbReference type="Pfam" id="PF00041">
    <property type="entry name" value="fn3"/>
    <property type="match status" value="2"/>
</dbReference>
<reference evidence="10 11" key="1">
    <citation type="submission" date="2022-05" db="EMBL/GenBank/DDBJ databases">
        <authorList>
            <consortium name="Genoscope - CEA"/>
            <person name="William W."/>
        </authorList>
    </citation>
    <scope>NUCLEOTIDE SEQUENCE [LARGE SCALE GENOMIC DNA]</scope>
</reference>
<dbReference type="InterPro" id="IPR036116">
    <property type="entry name" value="FN3_sf"/>
</dbReference>
<dbReference type="AlphaFoldDB" id="A0AAU9XNS4"/>
<dbReference type="SMART" id="SM00408">
    <property type="entry name" value="IGc2"/>
    <property type="match status" value="2"/>
</dbReference>
<feature type="transmembrane region" description="Helical" evidence="6">
    <location>
        <begin position="706"/>
        <end position="727"/>
    </location>
</feature>
<dbReference type="Gene3D" id="2.60.40.10">
    <property type="entry name" value="Immunoglobulins"/>
    <property type="match status" value="6"/>
</dbReference>
<feature type="domain" description="Fibronectin type-III" evidence="9">
    <location>
        <begin position="331"/>
        <end position="425"/>
    </location>
</feature>
<dbReference type="Proteomes" id="UP001159428">
    <property type="component" value="Unassembled WGS sequence"/>
</dbReference>
<keyword evidence="6" id="KW-0472">Membrane</keyword>
<evidence type="ECO:0000256" key="1">
    <source>
        <dbReference type="ARBA" id="ARBA00022729"/>
    </source>
</evidence>
<feature type="chain" id="PRO_5043953438" evidence="7">
    <location>
        <begin position="23"/>
        <end position="848"/>
    </location>
</feature>
<proteinExistence type="predicted"/>
<sequence>MSSVAVAAVFTFCFLCFRLTVSQTKFTKEPPSTVSAGLGSSAIFSWDFSFGNSGDWNNFERIVWGETDKNDRILDNYITIWKSGSVKKNPKLDNSFKSRLSWAGNISQHGGLFDFIFKNVTKSDETRTYGCTAYVFGIGYRSGPIKLAVLIPPTITHQSNKTIDVEEGVNVTLHCDAIGDPTPSVLWVKDGKTLQNGTSTPTLQILRIELRDAGTYVCTAANQAGSTSYSVQVRVVRYKPYINKTATTDPLIKSWINHTTTLKCAVDANPSANFTWLKHGQPILAGVNFMHDMSTLRLIPKTMGDFGLYSCKAENEKGSMVYNITVERLYSPGPPVINKFTSDVLSVNVSWDAPQDDTDGGIFDYKITILEENYLMTQQHHGIKQTFFSFQNLKQNRSYIVFLQARNIVGYGESANGTVRTLEADPPNPPDIKAISKVLALNITWHSSIEDSKIEILDYRIKVIDSITHRQENEYTGIRNTSLLIENLRRNKTYIVFIQARNEAGYGQFANTSATTLLPGPPDAPFISNISVVGKRCSLHWRTPYNGESPIKIYIVHLWVLITAANGSSHKEHLSSWNTTEMSYALDLDWDRNYSAAISAWNKYGESLGLSLMERQFSTAKEPEEESTTTESSATVTLPHTTYSPSEEESTTAESSTAVTLRHTTYFQSEGLSSSTVVSLTELPVITQELKGSSAERKSEKDTFTYLLPLWIILLAFAVPIIFFLSWKASKKITRCRGLKVTDFDGDCEQGNAFSLSKMEKLKERRISKHYETSIEDLEGHRNHGHCMEDESVIDNGNPVTDHQQIPGSIGTCDQTYEKPDSPGSKQDSIDLTKDDAKPFENFQMALK</sequence>